<organism evidence="2 3">
    <name type="scientific">Aspergillus keveii</name>
    <dbReference type="NCBI Taxonomy" id="714993"/>
    <lineage>
        <taxon>Eukaryota</taxon>
        <taxon>Fungi</taxon>
        <taxon>Dikarya</taxon>
        <taxon>Ascomycota</taxon>
        <taxon>Pezizomycotina</taxon>
        <taxon>Eurotiomycetes</taxon>
        <taxon>Eurotiomycetidae</taxon>
        <taxon>Eurotiales</taxon>
        <taxon>Aspergillaceae</taxon>
        <taxon>Aspergillus</taxon>
        <taxon>Aspergillus subgen. Nidulantes</taxon>
    </lineage>
</organism>
<evidence type="ECO:0000256" key="1">
    <source>
        <dbReference type="SAM" id="SignalP"/>
    </source>
</evidence>
<dbReference type="EMBL" id="JBFTWV010000032">
    <property type="protein sequence ID" value="KAL2795695.1"/>
    <property type="molecule type" value="Genomic_DNA"/>
</dbReference>
<accession>A0ABR4G9J2</accession>
<evidence type="ECO:0000313" key="2">
    <source>
        <dbReference type="EMBL" id="KAL2795695.1"/>
    </source>
</evidence>
<feature type="signal peptide" evidence="1">
    <location>
        <begin position="1"/>
        <end position="23"/>
    </location>
</feature>
<comment type="caution">
    <text evidence="2">The sequence shown here is derived from an EMBL/GenBank/DDBJ whole genome shotgun (WGS) entry which is preliminary data.</text>
</comment>
<proteinExistence type="predicted"/>
<reference evidence="2 3" key="1">
    <citation type="submission" date="2024-07" db="EMBL/GenBank/DDBJ databases">
        <title>Section-level genome sequencing and comparative genomics of Aspergillus sections Usti and Cavernicolus.</title>
        <authorList>
            <consortium name="Lawrence Berkeley National Laboratory"/>
            <person name="Nybo J.L."/>
            <person name="Vesth T.C."/>
            <person name="Theobald S."/>
            <person name="Frisvad J.C."/>
            <person name="Larsen T.O."/>
            <person name="Kjaerboelling I."/>
            <person name="Rothschild-Mancinelli K."/>
            <person name="Lyhne E.K."/>
            <person name="Kogle M.E."/>
            <person name="Barry K."/>
            <person name="Clum A."/>
            <person name="Na H."/>
            <person name="Ledsgaard L."/>
            <person name="Lin J."/>
            <person name="Lipzen A."/>
            <person name="Kuo A."/>
            <person name="Riley R."/>
            <person name="Mondo S."/>
            <person name="Labutti K."/>
            <person name="Haridas S."/>
            <person name="Pangalinan J."/>
            <person name="Salamov A.A."/>
            <person name="Simmons B.A."/>
            <person name="Magnuson J.K."/>
            <person name="Chen J."/>
            <person name="Drula E."/>
            <person name="Henrissat B."/>
            <person name="Wiebenga A."/>
            <person name="Lubbers R.J."/>
            <person name="Gomes A.C."/>
            <person name="Makela M.R."/>
            <person name="Stajich J."/>
            <person name="Grigoriev I.V."/>
            <person name="Mortensen U.H."/>
            <person name="De Vries R.P."/>
            <person name="Baker S.E."/>
            <person name="Andersen M.R."/>
        </authorList>
    </citation>
    <scope>NUCLEOTIDE SEQUENCE [LARGE SCALE GENOMIC DNA]</scope>
    <source>
        <strain evidence="2 3">CBS 209.92</strain>
    </source>
</reference>
<feature type="chain" id="PRO_5045128566" evidence="1">
    <location>
        <begin position="24"/>
        <end position="186"/>
    </location>
</feature>
<gene>
    <name evidence="2" type="ORF">BJX66DRAFT_336609</name>
</gene>
<sequence length="186" mass="20723">MHFPTLLSSLLFLLPLLTPTTTAICPGYNYAFFANDYNTMFYTTTTDCIVVQGQPCTNVCMCEWWGCGPAGSVTSVKVDGLWYACRDDPHKGRCGPDEMSQAANNAPESCCRNDGQRNFEEGRISKRHAEVIAETNAMLERQLEEVGAAERDGEMGVVVDLEELRRRHAVEFEEAVKREEAAKGML</sequence>
<keyword evidence="3" id="KW-1185">Reference proteome</keyword>
<dbReference type="Proteomes" id="UP001610563">
    <property type="component" value="Unassembled WGS sequence"/>
</dbReference>
<name>A0ABR4G9J2_9EURO</name>
<keyword evidence="1" id="KW-0732">Signal</keyword>
<evidence type="ECO:0000313" key="3">
    <source>
        <dbReference type="Proteomes" id="UP001610563"/>
    </source>
</evidence>
<protein>
    <submittedName>
        <fullName evidence="2">Uncharacterized protein</fullName>
    </submittedName>
</protein>